<gene>
    <name evidence="1" type="ordered locus">Halhy_5248</name>
</gene>
<organism evidence="1 2">
    <name type="scientific">Haliscomenobacter hydrossis (strain ATCC 27775 / DSM 1100 / LMG 10767 / O)</name>
    <dbReference type="NCBI Taxonomy" id="760192"/>
    <lineage>
        <taxon>Bacteria</taxon>
        <taxon>Pseudomonadati</taxon>
        <taxon>Bacteroidota</taxon>
        <taxon>Saprospiria</taxon>
        <taxon>Saprospirales</taxon>
        <taxon>Haliscomenobacteraceae</taxon>
        <taxon>Haliscomenobacter</taxon>
    </lineage>
</organism>
<evidence type="ECO:0000313" key="2">
    <source>
        <dbReference type="Proteomes" id="UP000008461"/>
    </source>
</evidence>
<keyword evidence="2" id="KW-1185">Reference proteome</keyword>
<reference key="2">
    <citation type="submission" date="2011-04" db="EMBL/GenBank/DDBJ databases">
        <title>Complete sequence of chromosome of Haliscomenobacter hydrossis DSM 1100.</title>
        <authorList>
            <consortium name="US DOE Joint Genome Institute (JGI-PGF)"/>
            <person name="Lucas S."/>
            <person name="Han J."/>
            <person name="Lapidus A."/>
            <person name="Bruce D."/>
            <person name="Goodwin L."/>
            <person name="Pitluck S."/>
            <person name="Peters L."/>
            <person name="Kyrpides N."/>
            <person name="Mavromatis K."/>
            <person name="Ivanova N."/>
            <person name="Ovchinnikova G."/>
            <person name="Pagani I."/>
            <person name="Daligault H."/>
            <person name="Detter J.C."/>
            <person name="Han C."/>
            <person name="Land M."/>
            <person name="Hauser L."/>
            <person name="Markowitz V."/>
            <person name="Cheng J.-F."/>
            <person name="Hugenholtz P."/>
            <person name="Woyke T."/>
            <person name="Wu D."/>
            <person name="Verbarg S."/>
            <person name="Frueling A."/>
            <person name="Brambilla E."/>
            <person name="Klenk H.-P."/>
            <person name="Eisen J.A."/>
        </authorList>
    </citation>
    <scope>NUCLEOTIDE SEQUENCE</scope>
    <source>
        <strain>DSM 1100</strain>
    </source>
</reference>
<evidence type="ECO:0000313" key="1">
    <source>
        <dbReference type="EMBL" id="AEE53074.1"/>
    </source>
</evidence>
<proteinExistence type="predicted"/>
<reference evidence="1 2" key="1">
    <citation type="journal article" date="2011" name="Stand. Genomic Sci.">
        <title>Complete genome sequence of Haliscomenobacter hydrossis type strain (O).</title>
        <authorList>
            <consortium name="US DOE Joint Genome Institute (JGI-PGF)"/>
            <person name="Daligault H."/>
            <person name="Lapidus A."/>
            <person name="Zeytun A."/>
            <person name="Nolan M."/>
            <person name="Lucas S."/>
            <person name="Del Rio T.G."/>
            <person name="Tice H."/>
            <person name="Cheng J.F."/>
            <person name="Tapia R."/>
            <person name="Han C."/>
            <person name="Goodwin L."/>
            <person name="Pitluck S."/>
            <person name="Liolios K."/>
            <person name="Pagani I."/>
            <person name="Ivanova N."/>
            <person name="Huntemann M."/>
            <person name="Mavromatis K."/>
            <person name="Mikhailova N."/>
            <person name="Pati A."/>
            <person name="Chen A."/>
            <person name="Palaniappan K."/>
            <person name="Land M."/>
            <person name="Hauser L."/>
            <person name="Brambilla E.M."/>
            <person name="Rohde M."/>
            <person name="Verbarg S."/>
            <person name="Goker M."/>
            <person name="Bristow J."/>
            <person name="Eisen J.A."/>
            <person name="Markowitz V."/>
            <person name="Hugenholtz P."/>
            <person name="Kyrpides N.C."/>
            <person name="Klenk H.P."/>
            <person name="Woyke T."/>
        </authorList>
    </citation>
    <scope>NUCLEOTIDE SEQUENCE [LARGE SCALE GENOMIC DNA]</scope>
    <source>
        <strain evidence="2">ATCC 27775 / DSM 1100 / LMG 10767 / O</strain>
    </source>
</reference>
<dbReference type="Proteomes" id="UP000008461">
    <property type="component" value="Chromosome"/>
</dbReference>
<accession>F4L614</accession>
<protein>
    <recommendedName>
        <fullName evidence="3">DUF4123 domain-containing protein</fullName>
    </recommendedName>
</protein>
<name>F4L614_HALH1</name>
<sequence>MKQEKEYFSPSDQKKILIINWKWELDKDWVHINANSLKKHPAFLEDLDLGRGRFFAEFSVQPSDYCPNALVVATSIYNDGDATQQLLFKLLDQYVQPKQQVLLLMHRPNAYHEEDLRKILAQYSKNVSLRCILFEGGRNYLYYPVQKSGLLDDAGNFYMEGDISVFDEAQQRVLQPYFDRVWKYYEGEFESKVLMFKEDLLDCLFPLFLQDNQDIIRSRLIQVLQADQEKLLWIRLKSFVGTYLDVSQSIDAEDFDLENQLKKEQKTLAHFERHTLISYGFEECIVNLERNPHALEAQFYHETRDFCQDLFFGPPEENIPKSRLRELAGKFDLLIKVIPGMIS</sequence>
<dbReference type="OrthoDB" id="9874107at2"/>
<evidence type="ECO:0008006" key="3">
    <source>
        <dbReference type="Google" id="ProtNLM"/>
    </source>
</evidence>
<dbReference type="KEGG" id="hhy:Halhy_5248"/>
<dbReference type="HOGENOM" id="CLU_808373_0_0_10"/>
<dbReference type="STRING" id="760192.Halhy_5248"/>
<dbReference type="RefSeq" id="WP_013767609.1">
    <property type="nucleotide sequence ID" value="NC_015510.1"/>
</dbReference>
<dbReference type="EMBL" id="CP002691">
    <property type="protein sequence ID" value="AEE53074.1"/>
    <property type="molecule type" value="Genomic_DNA"/>
</dbReference>
<dbReference type="AlphaFoldDB" id="F4L614"/>